<dbReference type="RefSeq" id="WP_323326223.1">
    <property type="nucleotide sequence ID" value="NZ_JAYFSI010000002.1"/>
</dbReference>
<protein>
    <submittedName>
        <fullName evidence="1">Uncharacterized protein</fullName>
    </submittedName>
</protein>
<proteinExistence type="predicted"/>
<dbReference type="Proteomes" id="UP001304298">
    <property type="component" value="Unassembled WGS sequence"/>
</dbReference>
<keyword evidence="2" id="KW-1185">Reference proteome</keyword>
<comment type="caution">
    <text evidence="1">The sequence shown here is derived from an EMBL/GenBank/DDBJ whole genome shotgun (WGS) entry which is preliminary data.</text>
</comment>
<organism evidence="1 2">
    <name type="scientific">Amycolatopsis heterodermiae</name>
    <dbReference type="NCBI Taxonomy" id="3110235"/>
    <lineage>
        <taxon>Bacteria</taxon>
        <taxon>Bacillati</taxon>
        <taxon>Actinomycetota</taxon>
        <taxon>Actinomycetes</taxon>
        <taxon>Pseudonocardiales</taxon>
        <taxon>Pseudonocardiaceae</taxon>
        <taxon>Amycolatopsis</taxon>
    </lineage>
</organism>
<evidence type="ECO:0000313" key="2">
    <source>
        <dbReference type="Proteomes" id="UP001304298"/>
    </source>
</evidence>
<name>A0ABU5R219_9PSEU</name>
<gene>
    <name evidence="1" type="ORF">VA596_11955</name>
</gene>
<evidence type="ECO:0000313" key="1">
    <source>
        <dbReference type="EMBL" id="MEA5360251.1"/>
    </source>
</evidence>
<dbReference type="EMBL" id="JAYFSI010000002">
    <property type="protein sequence ID" value="MEA5360251.1"/>
    <property type="molecule type" value="Genomic_DNA"/>
</dbReference>
<sequence>MDDLLGEDPLVVLALLVADLAAGVARFGQDASTASLSQATPVRWRAGSDVVSGVVAVSAGSTARLEWSVGAGSSWRAQLCSTGAEGVGDAVALGQYGVERGLERRELSGLEDVEITQK</sequence>
<accession>A0ABU5R219</accession>
<reference evidence="1 2" key="1">
    <citation type="submission" date="2023-12" db="EMBL/GenBank/DDBJ databases">
        <title>Amycolatopsis sp. V23-08.</title>
        <authorList>
            <person name="Somphong A."/>
        </authorList>
    </citation>
    <scope>NUCLEOTIDE SEQUENCE [LARGE SCALE GENOMIC DNA]</scope>
    <source>
        <strain evidence="1 2">V23-08</strain>
    </source>
</reference>